<evidence type="ECO:0000256" key="1">
    <source>
        <dbReference type="SAM" id="Phobius"/>
    </source>
</evidence>
<keyword evidence="1" id="KW-0472">Membrane</keyword>
<feature type="transmembrane region" description="Helical" evidence="1">
    <location>
        <begin position="391"/>
        <end position="409"/>
    </location>
</feature>
<feature type="domain" description="TraG N-terminal Proteobacteria" evidence="2">
    <location>
        <begin position="10"/>
        <end position="486"/>
    </location>
</feature>
<feature type="transmembrane region" description="Helical" evidence="1">
    <location>
        <begin position="23"/>
        <end position="43"/>
    </location>
</feature>
<feature type="transmembrane region" description="Helical" evidence="1">
    <location>
        <begin position="447"/>
        <end position="472"/>
    </location>
</feature>
<keyword evidence="1" id="KW-0812">Transmembrane</keyword>
<sequence length="506" mass="55690">MTLYTTDYLEYYLTLVGWIVSNGVWNTLLDTGVFALPFFIIILQEWVRARAEGADEGNKGVLSALRIENRVWLAVVVLLFAELPLITINISTINFDNSRSTQCQTYTPAGPAPANTNWGATFTELGGQSAKVPIWWFGMHALSKAFTSSAVAAIPCSTDLRQMRMEVNETKVSDPVLAQEIADFSRDCYAPARAKLFQSRPELNDEEAYDLSWIGSKKFLEDKDFYGAFHSNSPRADFPYDSKRDAGFAKVDSGGGYPTCAEWWSNSSSGLRSKVLGKVEPSLLQRFGRWASVLSQDDVNDSVLRSVVAPQQQQMTKGQVYADYGGQISPTFANGVTRTASDMGLSVGSIVQFPAMDKVRQALPMVLSFLKMAMVICLPLVLVFGTYGLKTLMTLTVVYFAMYFVEFWFELARWMDSTIIDTLYGMNTPHFSLNPLMGMNNAMGDMLVNWVMAAMFIVLPIFWMGALSWAGISAGNALAGLSGATQDVQRAGGQVAGMATNAALKK</sequence>
<accession>A0A3M6FEM6</accession>
<dbReference type="Proteomes" id="UP000269872">
    <property type="component" value="Unassembled WGS sequence"/>
</dbReference>
<dbReference type="RefSeq" id="WP_122339466.1">
    <property type="nucleotide sequence ID" value="NZ_RBUY01000018.1"/>
</dbReference>
<feature type="transmembrane region" description="Helical" evidence="1">
    <location>
        <begin position="134"/>
        <end position="156"/>
    </location>
</feature>
<feature type="transmembrane region" description="Helical" evidence="1">
    <location>
        <begin position="71"/>
        <end position="90"/>
    </location>
</feature>
<dbReference type="EMBL" id="RBUY01000018">
    <property type="protein sequence ID" value="RMV79105.1"/>
    <property type="molecule type" value="Genomic_DNA"/>
</dbReference>
<reference evidence="3 4" key="1">
    <citation type="submission" date="2018-08" db="EMBL/GenBank/DDBJ databases">
        <title>Recombination of ecologically and evolutionarily significant loci maintains genetic cohesion in the Pseudomonas syringae species complex.</title>
        <authorList>
            <person name="Dillon M."/>
            <person name="Thakur S."/>
            <person name="Almeida R.N.D."/>
            <person name="Weir B.S."/>
            <person name="Guttman D.S."/>
        </authorList>
    </citation>
    <scope>NUCLEOTIDE SEQUENCE [LARGE SCALE GENOMIC DNA]</scope>
    <source>
        <strain evidence="3 4">ICMP 7496</strain>
    </source>
</reference>
<dbReference type="AlphaFoldDB" id="A0A3M6FEM6"/>
<evidence type="ECO:0000259" key="2">
    <source>
        <dbReference type="Pfam" id="PF07916"/>
    </source>
</evidence>
<dbReference type="Pfam" id="PF07916">
    <property type="entry name" value="TraG_N"/>
    <property type="match status" value="1"/>
</dbReference>
<feature type="transmembrane region" description="Helical" evidence="1">
    <location>
        <begin position="362"/>
        <end position="385"/>
    </location>
</feature>
<evidence type="ECO:0000313" key="3">
    <source>
        <dbReference type="EMBL" id="RMV79105.1"/>
    </source>
</evidence>
<protein>
    <recommendedName>
        <fullName evidence="2">TraG N-terminal Proteobacteria domain-containing protein</fullName>
    </recommendedName>
</protein>
<name>A0A3M6FEM6_9PSED</name>
<keyword evidence="1" id="KW-1133">Transmembrane helix</keyword>
<organism evidence="3 4">
    <name type="scientific">Pseudomonas caricapapayae</name>
    <dbReference type="NCBI Taxonomy" id="46678"/>
    <lineage>
        <taxon>Bacteria</taxon>
        <taxon>Pseudomonadati</taxon>
        <taxon>Pseudomonadota</taxon>
        <taxon>Gammaproteobacteria</taxon>
        <taxon>Pseudomonadales</taxon>
        <taxon>Pseudomonadaceae</taxon>
        <taxon>Pseudomonas</taxon>
    </lineage>
</organism>
<evidence type="ECO:0000313" key="4">
    <source>
        <dbReference type="Proteomes" id="UP000269872"/>
    </source>
</evidence>
<proteinExistence type="predicted"/>
<gene>
    <name evidence="3" type="ORF">ALP05_04371</name>
</gene>
<comment type="caution">
    <text evidence="3">The sequence shown here is derived from an EMBL/GenBank/DDBJ whole genome shotgun (WGS) entry which is preliminary data.</text>
</comment>
<dbReference type="InterPro" id="IPR012931">
    <property type="entry name" value="TraG_N_Proteobacteria"/>
</dbReference>